<name>A0A167X3N0_9AGAM</name>
<gene>
    <name evidence="3" type="ORF">FIBSPDRAFT_966141</name>
</gene>
<feature type="compositionally biased region" description="Basic residues" evidence="1">
    <location>
        <begin position="1079"/>
        <end position="1088"/>
    </location>
</feature>
<dbReference type="AlphaFoldDB" id="A0A167X3N0"/>
<dbReference type="OrthoDB" id="2575061at2759"/>
<feature type="compositionally biased region" description="Low complexity" evidence="1">
    <location>
        <begin position="842"/>
        <end position="878"/>
    </location>
</feature>
<sequence length="1098" mass="115780">MRPASHSDSPKGQSSSASSSRSPSPAPAGVPAHTPSDPPSSASPTSPASPYTPHTPARVSEASDGYPSWLPKRPPPPAPGSTFHSSTGGGPSEFAFGGRRPTPRSIRIVNVPGTGTRRQPTDQTRVPSGPIQPRAWSKATGAGLRDAAAQAAAARARKPRFRAAALHPELVQSPSAWTRIQFFLFPLFALAHIPLQTYFDFNAVYILFEVSKFPNPTAPGVPGSGKNWALGAAAYIACWAVWILVVCIVYDFVYSFLRRWRVKRPTVFPLYLSAPAHTFVSMTSYTHFCFMRQIRRAAFADGPRAGLALALLLSFSARSPAYAALADAGQGARDGTFFRGDGTLSPYATGVLAASAAWTAWRTLVLLGAYLGLWVLSGQACAGLCGPRYRWEEEDAEKRASAYSENASLADEAVPWAWREGTQARVLAVYQFCLTTHGRPYSAAAAGKEKGAGGQEEDDYAGLPNVATSPEFAFEGMEQVMAAVGFPAPASPHHARRGVLTGDLFDSPKDEGGFARELGLADVIPSVKRLSREKEKNMAGPSGPLMSLPYPFAGQKAQVSNDNHNDNGMGMGSVPFPSPDPEQGFDMTEGEGDGEDVAEGDGDDEEDDEEEEEEESEQPAGDTSLEAGRASGSMSSLGHPVSSRYPFQFRLPARNSGSASGRGSGHHSGPSQSTTHSNSRSTASKSTTDHSRSANSRSIHSHSTGTRGGYVADVGSPHSIPMPPRHPQAARGRPRSGTTPSPSPRPAPIVFPTAVRRARADSSSTDAFSPVPLPGDDDDEEEEEEEEEEEGYSDHEALESPTSARARQSLAGEEEDSVGLLSAGTSPRTSFVGAPHRTGTLSAARRSQTSVASSSARSRSRTGSAVSSASAARSRAQSLIQALGAQASRSSVELVQAVRSRTHSSMARLEEDMSYHSRSPRSERSRATSSTGSASASANGDHTFGFPMAPPRESAEDQDREGIEASEAESEGEGEASSEGAAQHALPPSPTVSITGPSETGHGQAPSENPSLRTVSPHRLLAVADQAGSAPSSYATVPSNYSTASRPDISTAAPSFVTNAPTLDGTSGSSEDTHAHARDGHHHHHHPHVHDPSSWGPV</sequence>
<evidence type="ECO:0008006" key="5">
    <source>
        <dbReference type="Google" id="ProtNLM"/>
    </source>
</evidence>
<keyword evidence="2" id="KW-0472">Membrane</keyword>
<feature type="transmembrane region" description="Helical" evidence="2">
    <location>
        <begin position="228"/>
        <end position="254"/>
    </location>
</feature>
<evidence type="ECO:0000256" key="2">
    <source>
        <dbReference type="SAM" id="Phobius"/>
    </source>
</evidence>
<dbReference type="STRING" id="436010.A0A167X3N0"/>
<evidence type="ECO:0000256" key="1">
    <source>
        <dbReference type="SAM" id="MobiDB-lite"/>
    </source>
</evidence>
<feature type="region of interest" description="Disordered" evidence="1">
    <location>
        <begin position="1"/>
        <end position="134"/>
    </location>
</feature>
<feature type="compositionally biased region" description="Acidic residues" evidence="1">
    <location>
        <begin position="775"/>
        <end position="791"/>
    </location>
</feature>
<feature type="compositionally biased region" description="Low complexity" evidence="1">
    <location>
        <begin position="10"/>
        <end position="57"/>
    </location>
</feature>
<feature type="region of interest" description="Disordered" evidence="1">
    <location>
        <begin position="556"/>
        <end position="1098"/>
    </location>
</feature>
<feature type="compositionally biased region" description="Basic and acidic residues" evidence="1">
    <location>
        <begin position="953"/>
        <end position="963"/>
    </location>
</feature>
<accession>A0A167X3N0</accession>
<reference evidence="3 4" key="1">
    <citation type="journal article" date="2016" name="Mol. Biol. Evol.">
        <title>Comparative Genomics of Early-Diverging Mushroom-Forming Fungi Provides Insights into the Origins of Lignocellulose Decay Capabilities.</title>
        <authorList>
            <person name="Nagy L.G."/>
            <person name="Riley R."/>
            <person name="Tritt A."/>
            <person name="Adam C."/>
            <person name="Daum C."/>
            <person name="Floudas D."/>
            <person name="Sun H."/>
            <person name="Yadav J.S."/>
            <person name="Pangilinan J."/>
            <person name="Larsson K.H."/>
            <person name="Matsuura K."/>
            <person name="Barry K."/>
            <person name="Labutti K."/>
            <person name="Kuo R."/>
            <person name="Ohm R.A."/>
            <person name="Bhattacharya S.S."/>
            <person name="Shirouzu T."/>
            <person name="Yoshinaga Y."/>
            <person name="Martin F.M."/>
            <person name="Grigoriev I.V."/>
            <person name="Hibbett D.S."/>
        </authorList>
    </citation>
    <scope>NUCLEOTIDE SEQUENCE [LARGE SCALE GENOMIC DNA]</scope>
    <source>
        <strain evidence="3 4">CBS 109695</strain>
    </source>
</reference>
<protein>
    <recommendedName>
        <fullName evidence="5">Proteophosphoglycan ppg4</fullName>
    </recommendedName>
</protein>
<dbReference type="Proteomes" id="UP000076532">
    <property type="component" value="Unassembled WGS sequence"/>
</dbReference>
<keyword evidence="2" id="KW-0812">Transmembrane</keyword>
<feature type="compositionally biased region" description="Polar residues" evidence="1">
    <location>
        <begin position="693"/>
        <end position="705"/>
    </location>
</feature>
<proteinExistence type="predicted"/>
<evidence type="ECO:0000313" key="4">
    <source>
        <dbReference type="Proteomes" id="UP000076532"/>
    </source>
</evidence>
<dbReference type="EMBL" id="KV417773">
    <property type="protein sequence ID" value="KZP06789.1"/>
    <property type="molecule type" value="Genomic_DNA"/>
</dbReference>
<keyword evidence="4" id="KW-1185">Reference proteome</keyword>
<evidence type="ECO:0000313" key="3">
    <source>
        <dbReference type="EMBL" id="KZP06789.1"/>
    </source>
</evidence>
<feature type="compositionally biased region" description="Low complexity" evidence="1">
    <location>
        <begin position="656"/>
        <end position="677"/>
    </location>
</feature>
<feature type="compositionally biased region" description="Polar residues" evidence="1">
    <location>
        <begin position="1052"/>
        <end position="1070"/>
    </location>
</feature>
<feature type="compositionally biased region" description="Low complexity" evidence="1">
    <location>
        <begin position="927"/>
        <end position="938"/>
    </location>
</feature>
<feature type="compositionally biased region" description="Acidic residues" evidence="1">
    <location>
        <begin position="588"/>
        <end position="617"/>
    </location>
</feature>
<feature type="transmembrane region" description="Helical" evidence="2">
    <location>
        <begin position="266"/>
        <end position="288"/>
    </location>
</feature>
<keyword evidence="2" id="KW-1133">Transmembrane helix</keyword>
<feature type="compositionally biased region" description="Basic and acidic residues" evidence="1">
    <location>
        <begin position="908"/>
        <end position="926"/>
    </location>
</feature>
<feature type="region of interest" description="Disordered" evidence="1">
    <location>
        <begin position="532"/>
        <end position="551"/>
    </location>
</feature>
<feature type="compositionally biased region" description="Polar residues" evidence="1">
    <location>
        <begin position="1029"/>
        <end position="1045"/>
    </location>
</feature>
<feature type="transmembrane region" description="Helical" evidence="2">
    <location>
        <begin position="182"/>
        <end position="208"/>
    </location>
</feature>
<feature type="compositionally biased region" description="Acidic residues" evidence="1">
    <location>
        <begin position="964"/>
        <end position="976"/>
    </location>
</feature>
<feature type="compositionally biased region" description="Polar residues" evidence="1">
    <location>
        <begin position="116"/>
        <end position="126"/>
    </location>
</feature>
<organism evidence="3 4">
    <name type="scientific">Athelia psychrophila</name>
    <dbReference type="NCBI Taxonomy" id="1759441"/>
    <lineage>
        <taxon>Eukaryota</taxon>
        <taxon>Fungi</taxon>
        <taxon>Dikarya</taxon>
        <taxon>Basidiomycota</taxon>
        <taxon>Agaricomycotina</taxon>
        <taxon>Agaricomycetes</taxon>
        <taxon>Agaricomycetidae</taxon>
        <taxon>Atheliales</taxon>
        <taxon>Atheliaceae</taxon>
        <taxon>Athelia</taxon>
    </lineage>
</organism>